<dbReference type="AlphaFoldDB" id="A0A1I3L3A5"/>
<dbReference type="NCBIfam" id="TIGR02436">
    <property type="entry name" value="four helix bundle protein"/>
    <property type="match status" value="1"/>
</dbReference>
<name>A0A1I3L3A5_9FLAO</name>
<dbReference type="RefSeq" id="WP_090677546.1">
    <property type="nucleotide sequence ID" value="NZ_FORU01000001.1"/>
</dbReference>
<accession>A0A1I3L3A5</accession>
<dbReference type="EMBL" id="FORU01000001">
    <property type="protein sequence ID" value="SFI79098.1"/>
    <property type="molecule type" value="Genomic_DNA"/>
</dbReference>
<dbReference type="Gene3D" id="1.20.1440.60">
    <property type="entry name" value="23S rRNA-intervening sequence"/>
    <property type="match status" value="1"/>
</dbReference>
<dbReference type="PANTHER" id="PTHR38471">
    <property type="entry name" value="FOUR HELIX BUNDLE PROTEIN"/>
    <property type="match status" value="1"/>
</dbReference>
<dbReference type="InterPro" id="IPR036583">
    <property type="entry name" value="23S_rRNA_IVS_sf"/>
</dbReference>
<evidence type="ECO:0000313" key="2">
    <source>
        <dbReference type="Proteomes" id="UP000243887"/>
    </source>
</evidence>
<evidence type="ECO:0000313" key="1">
    <source>
        <dbReference type="EMBL" id="SFI79098.1"/>
    </source>
</evidence>
<proteinExistence type="predicted"/>
<dbReference type="Proteomes" id="UP000243887">
    <property type="component" value="Unassembled WGS sequence"/>
</dbReference>
<dbReference type="STRING" id="1150112.SAMN04487893_101156"/>
<organism evidence="1 2">
    <name type="scientific">Myroides guanonis</name>
    <dbReference type="NCBI Taxonomy" id="1150112"/>
    <lineage>
        <taxon>Bacteria</taxon>
        <taxon>Pseudomonadati</taxon>
        <taxon>Bacteroidota</taxon>
        <taxon>Flavobacteriia</taxon>
        <taxon>Flavobacteriales</taxon>
        <taxon>Flavobacteriaceae</taxon>
        <taxon>Myroides</taxon>
    </lineage>
</organism>
<dbReference type="NCBIfam" id="NF008911">
    <property type="entry name" value="PRK12275.1-2"/>
    <property type="match status" value="1"/>
</dbReference>
<dbReference type="OrthoDB" id="9811959at2"/>
<dbReference type="PANTHER" id="PTHR38471:SF2">
    <property type="entry name" value="FOUR HELIX BUNDLE PROTEIN"/>
    <property type="match status" value="1"/>
</dbReference>
<reference evidence="2" key="1">
    <citation type="submission" date="2016-10" db="EMBL/GenBank/DDBJ databases">
        <authorList>
            <person name="Varghese N."/>
            <person name="Submissions S."/>
        </authorList>
    </citation>
    <scope>NUCLEOTIDE SEQUENCE [LARGE SCALE GENOMIC DNA]</scope>
    <source>
        <strain evidence="2">DSM 26542</strain>
    </source>
</reference>
<gene>
    <name evidence="1" type="ORF">SAMN04487893_101156</name>
</gene>
<keyword evidence="2" id="KW-1185">Reference proteome</keyword>
<dbReference type="InterPro" id="IPR012657">
    <property type="entry name" value="23S_rRNA-intervening_sequence"/>
</dbReference>
<dbReference type="SUPFAM" id="SSF158446">
    <property type="entry name" value="IVS-encoded protein-like"/>
    <property type="match status" value="1"/>
</dbReference>
<dbReference type="CDD" id="cd16377">
    <property type="entry name" value="23S_rRNA_IVP_like"/>
    <property type="match status" value="1"/>
</dbReference>
<protein>
    <submittedName>
        <fullName evidence="1">Four helix bundle protein</fullName>
    </submittedName>
</protein>
<sequence>MKIQSHRDLNVWQESMDLVEKVYLIVKNFPKEELYGLTSQIKRSAISVPSNIAEGAGRKSNLEWMRFLYISLGSLSELETQLELGVRLKFMDDEVILFEQIKYIRNMLSRLIESLNRKND</sequence>
<dbReference type="Pfam" id="PF05635">
    <property type="entry name" value="23S_rRNA_IVP"/>
    <property type="match status" value="1"/>
</dbReference>